<gene>
    <name evidence="2" type="ORF">PEPS_32070</name>
</gene>
<keyword evidence="3" id="KW-1185">Reference proteome</keyword>
<evidence type="ECO:0000256" key="1">
    <source>
        <dbReference type="SAM" id="SignalP"/>
    </source>
</evidence>
<organism evidence="2 3">
    <name type="scientific">Persicobacter psychrovividus</name>
    <dbReference type="NCBI Taxonomy" id="387638"/>
    <lineage>
        <taxon>Bacteria</taxon>
        <taxon>Pseudomonadati</taxon>
        <taxon>Bacteroidota</taxon>
        <taxon>Cytophagia</taxon>
        <taxon>Cytophagales</taxon>
        <taxon>Persicobacteraceae</taxon>
        <taxon>Persicobacter</taxon>
    </lineage>
</organism>
<name>A0ABM7VIW3_9BACT</name>
<sequence>MKNIYKGILLLIVFLSASMAAKAQDAEDRKLIAGNSVAYIIPSGSMADTYTHGFGVFAHFDYPIGKYFAWRLDVGWNDIAGDENQYVDVNGQVLTNHPERTIWEFSTGLQAKYSVVYVEARVGYLSSINSVGIIPAVGLRLGRVDLQGSYTMAGGEEYASIRLGYYWSK</sequence>
<evidence type="ECO:0000313" key="3">
    <source>
        <dbReference type="Proteomes" id="UP001354989"/>
    </source>
</evidence>
<protein>
    <recommendedName>
        <fullName evidence="4">DUF3575 domain-containing protein</fullName>
    </recommendedName>
</protein>
<dbReference type="RefSeq" id="WP_332921557.1">
    <property type="nucleotide sequence ID" value="NZ_AP025293.1"/>
</dbReference>
<evidence type="ECO:0000313" key="2">
    <source>
        <dbReference type="EMBL" id="BDD00927.1"/>
    </source>
</evidence>
<dbReference type="Proteomes" id="UP001354989">
    <property type="component" value="Plasmid pPP1"/>
</dbReference>
<keyword evidence="1" id="KW-0732">Signal</keyword>
<accession>A0ABM7VIW3</accession>
<keyword evidence="2" id="KW-0614">Plasmid</keyword>
<feature type="signal peptide" evidence="1">
    <location>
        <begin position="1"/>
        <end position="23"/>
    </location>
</feature>
<proteinExistence type="predicted"/>
<geneLocation type="plasmid" evidence="2 3">
    <name>pPP1</name>
</geneLocation>
<dbReference type="EMBL" id="AP025293">
    <property type="protein sequence ID" value="BDD00927.1"/>
    <property type="molecule type" value="Genomic_DNA"/>
</dbReference>
<evidence type="ECO:0008006" key="4">
    <source>
        <dbReference type="Google" id="ProtNLM"/>
    </source>
</evidence>
<feature type="chain" id="PRO_5046214586" description="DUF3575 domain-containing protein" evidence="1">
    <location>
        <begin position="24"/>
        <end position="169"/>
    </location>
</feature>
<reference evidence="2 3" key="1">
    <citation type="submission" date="2021-12" db="EMBL/GenBank/DDBJ databases">
        <title>Genome sequencing of bacteria with rrn-lacking chromosome and rrn-plasmid.</title>
        <authorList>
            <person name="Anda M."/>
            <person name="Iwasaki W."/>
        </authorList>
    </citation>
    <scope>NUCLEOTIDE SEQUENCE [LARGE SCALE GENOMIC DNA]</scope>
    <source>
        <strain evidence="2 3">NBRC 101262</strain>
        <plasmid evidence="2 3">pPP1</plasmid>
    </source>
</reference>